<evidence type="ECO:0000313" key="1">
    <source>
        <dbReference type="EMBL" id="MFG6075898.1"/>
    </source>
</evidence>
<dbReference type="Proteomes" id="UP001605250">
    <property type="component" value="Unassembled WGS sequence"/>
</dbReference>
<keyword evidence="2" id="KW-1185">Reference proteome</keyword>
<protein>
    <submittedName>
        <fullName evidence="1">MmcQ/YjbR family DNA-binding protein</fullName>
    </submittedName>
</protein>
<dbReference type="GO" id="GO:0003677">
    <property type="term" value="F:DNA binding"/>
    <property type="evidence" value="ECO:0007669"/>
    <property type="project" value="UniProtKB-KW"/>
</dbReference>
<dbReference type="SUPFAM" id="SSF142906">
    <property type="entry name" value="YjbR-like"/>
    <property type="match status" value="1"/>
</dbReference>
<dbReference type="InterPro" id="IPR007351">
    <property type="entry name" value="YjbR"/>
</dbReference>
<dbReference type="RefSeq" id="WP_394148696.1">
    <property type="nucleotide sequence ID" value="NZ_JBGCUC010000004.1"/>
</dbReference>
<comment type="caution">
    <text evidence="1">The sequence shown here is derived from an EMBL/GenBank/DDBJ whole genome shotgun (WGS) entry which is preliminary data.</text>
</comment>
<dbReference type="Pfam" id="PF04237">
    <property type="entry name" value="YjbR"/>
    <property type="match status" value="1"/>
</dbReference>
<name>A0ABW7CIK1_9GAMM</name>
<dbReference type="InterPro" id="IPR058532">
    <property type="entry name" value="YjbR/MT2646/Rv2570-like"/>
</dbReference>
<accession>A0ABW7CIK1</accession>
<organism evidence="1 2">
    <name type="scientific">Erwinia plantamica</name>
    <dbReference type="NCBI Taxonomy" id="3237104"/>
    <lineage>
        <taxon>Bacteria</taxon>
        <taxon>Pseudomonadati</taxon>
        <taxon>Pseudomonadota</taxon>
        <taxon>Gammaproteobacteria</taxon>
        <taxon>Enterobacterales</taxon>
        <taxon>Erwiniaceae</taxon>
        <taxon>Erwinia</taxon>
    </lineage>
</organism>
<gene>
    <name evidence="1" type="ORF">AB3U87_05900</name>
</gene>
<dbReference type="EMBL" id="JBGCUC010000004">
    <property type="protein sequence ID" value="MFG6075898.1"/>
    <property type="molecule type" value="Genomic_DNA"/>
</dbReference>
<reference evidence="1 2" key="1">
    <citation type="submission" date="2024-07" db="EMBL/GenBank/DDBJ databases">
        <title>Novel bacterial strain Erwinia sp. OPT-41 promoting growth of various crops.</title>
        <authorList>
            <person name="Egorshina A."/>
            <person name="Lukyantsev M.A."/>
            <person name="Golubev S.N."/>
            <person name="Muratova A.Y."/>
            <person name="Bulygina E.A."/>
        </authorList>
    </citation>
    <scope>NUCLEOTIDE SEQUENCE [LARGE SCALE GENOMIC DNA]</scope>
    <source>
        <strain evidence="1 2">OPT-41</strain>
    </source>
</reference>
<dbReference type="PANTHER" id="PTHR35145:SF1">
    <property type="entry name" value="CYTOPLASMIC PROTEIN"/>
    <property type="match status" value="1"/>
</dbReference>
<dbReference type="InterPro" id="IPR038056">
    <property type="entry name" value="YjbR-like_sf"/>
</dbReference>
<keyword evidence="1" id="KW-0238">DNA-binding</keyword>
<dbReference type="Gene3D" id="3.90.1150.30">
    <property type="match status" value="1"/>
</dbReference>
<proteinExistence type="predicted"/>
<sequence>MERETLFSYVRENFQSEPEYLWRNQPGYAVLRHANGKKLFAIVMNVPGTKLGLEHEERVDILNVKVRPEHIGSLRLKEGILPAYHMNKGHWISVILAGPLSSSEVFELLADSHGLTYQSERK</sequence>
<dbReference type="PANTHER" id="PTHR35145">
    <property type="entry name" value="CYTOPLASMIC PROTEIN-RELATED"/>
    <property type="match status" value="1"/>
</dbReference>
<evidence type="ECO:0000313" key="2">
    <source>
        <dbReference type="Proteomes" id="UP001605250"/>
    </source>
</evidence>